<evidence type="ECO:0000313" key="3">
    <source>
        <dbReference type="EMBL" id="SNR17555.1"/>
    </source>
</evidence>
<accession>A0A238UES8</accession>
<gene>
    <name evidence="3" type="ORF">TJEJU_3924</name>
</gene>
<reference evidence="3 4" key="1">
    <citation type="submission" date="2017-07" db="EMBL/GenBank/DDBJ databases">
        <authorList>
            <person name="Sun Z.S."/>
            <person name="Albrecht U."/>
            <person name="Echele G."/>
            <person name="Lee C.C."/>
        </authorList>
    </citation>
    <scope>NUCLEOTIDE SEQUENCE [LARGE SCALE GENOMIC DNA]</scope>
    <source>
        <strain evidence="4">type strain: KCTC 22618</strain>
    </source>
</reference>
<keyword evidence="4" id="KW-1185">Reference proteome</keyword>
<evidence type="ECO:0000313" key="4">
    <source>
        <dbReference type="Proteomes" id="UP000215214"/>
    </source>
</evidence>
<dbReference type="OrthoDB" id="5472246at2"/>
<feature type="transmembrane region" description="Helical" evidence="1">
    <location>
        <begin position="71"/>
        <end position="90"/>
    </location>
</feature>
<sequence length="129" mass="14621">MLKLIKSLLKDKAIYLAILLTLIITYLSLANLKGKSIINFSSIDKVQHALAYFTLAVIWMLAFIKKSKKKAVVILCIAFGILMEFLQANLTSYRSFEYLDMLANTVGVLIGLLFFNRIEKNLINMLNSL</sequence>
<keyword evidence="1" id="KW-0812">Transmembrane</keyword>
<dbReference type="KEGG" id="tje:TJEJU_3924"/>
<dbReference type="Pfam" id="PF04892">
    <property type="entry name" value="VanZ"/>
    <property type="match status" value="1"/>
</dbReference>
<name>A0A238UES8_9FLAO</name>
<feature type="transmembrane region" description="Helical" evidence="1">
    <location>
        <begin position="12"/>
        <end position="29"/>
    </location>
</feature>
<keyword evidence="1" id="KW-0472">Membrane</keyword>
<organism evidence="3 4">
    <name type="scientific">Tenacibaculum jejuense</name>
    <dbReference type="NCBI Taxonomy" id="584609"/>
    <lineage>
        <taxon>Bacteria</taxon>
        <taxon>Pseudomonadati</taxon>
        <taxon>Bacteroidota</taxon>
        <taxon>Flavobacteriia</taxon>
        <taxon>Flavobacteriales</taxon>
        <taxon>Flavobacteriaceae</taxon>
        <taxon>Tenacibaculum</taxon>
    </lineage>
</organism>
<dbReference type="PANTHER" id="PTHR28008">
    <property type="entry name" value="DOMAIN PROTEIN, PUTATIVE (AFU_ORTHOLOGUE AFUA_3G10980)-RELATED"/>
    <property type="match status" value="1"/>
</dbReference>
<feature type="transmembrane region" description="Helical" evidence="1">
    <location>
        <begin position="96"/>
        <end position="115"/>
    </location>
</feature>
<proteinExistence type="predicted"/>
<evidence type="ECO:0000256" key="1">
    <source>
        <dbReference type="SAM" id="Phobius"/>
    </source>
</evidence>
<dbReference type="AlphaFoldDB" id="A0A238UES8"/>
<feature type="domain" description="VanZ-like" evidence="2">
    <location>
        <begin position="40"/>
        <end position="116"/>
    </location>
</feature>
<dbReference type="PANTHER" id="PTHR28008:SF1">
    <property type="entry name" value="DOMAIN PROTEIN, PUTATIVE (AFU_ORTHOLOGUE AFUA_3G10980)-RELATED"/>
    <property type="match status" value="1"/>
</dbReference>
<protein>
    <recommendedName>
        <fullName evidence="2">VanZ-like domain-containing protein</fullName>
    </recommendedName>
</protein>
<dbReference type="InterPro" id="IPR006976">
    <property type="entry name" value="VanZ-like"/>
</dbReference>
<keyword evidence="1" id="KW-1133">Transmembrane helix</keyword>
<feature type="transmembrane region" description="Helical" evidence="1">
    <location>
        <begin position="49"/>
        <end position="64"/>
    </location>
</feature>
<dbReference type="EMBL" id="LT899436">
    <property type="protein sequence ID" value="SNR17555.1"/>
    <property type="molecule type" value="Genomic_DNA"/>
</dbReference>
<dbReference type="RefSeq" id="WP_095074753.1">
    <property type="nucleotide sequence ID" value="NZ_LT899436.1"/>
</dbReference>
<evidence type="ECO:0000259" key="2">
    <source>
        <dbReference type="Pfam" id="PF04892"/>
    </source>
</evidence>
<dbReference type="NCBIfam" id="NF037970">
    <property type="entry name" value="vanZ_1"/>
    <property type="match status" value="1"/>
</dbReference>
<dbReference type="Proteomes" id="UP000215214">
    <property type="component" value="Chromosome TJEJU"/>
</dbReference>